<evidence type="ECO:0000313" key="3">
    <source>
        <dbReference type="EMBL" id="KDQ55992.1"/>
    </source>
</evidence>
<organism evidence="3 4">
    <name type="scientific">Jaapia argillacea MUCL 33604</name>
    <dbReference type="NCBI Taxonomy" id="933084"/>
    <lineage>
        <taxon>Eukaryota</taxon>
        <taxon>Fungi</taxon>
        <taxon>Dikarya</taxon>
        <taxon>Basidiomycota</taxon>
        <taxon>Agaricomycotina</taxon>
        <taxon>Agaricomycetes</taxon>
        <taxon>Agaricomycetidae</taxon>
        <taxon>Jaapiales</taxon>
        <taxon>Jaapiaceae</taxon>
        <taxon>Jaapia</taxon>
    </lineage>
</organism>
<feature type="coiled-coil region" evidence="1">
    <location>
        <begin position="237"/>
        <end position="283"/>
    </location>
</feature>
<reference evidence="4" key="1">
    <citation type="journal article" date="2014" name="Proc. Natl. Acad. Sci. U.S.A.">
        <title>Extensive sampling of basidiomycete genomes demonstrates inadequacy of the white-rot/brown-rot paradigm for wood decay fungi.</title>
        <authorList>
            <person name="Riley R."/>
            <person name="Salamov A.A."/>
            <person name="Brown D.W."/>
            <person name="Nagy L.G."/>
            <person name="Floudas D."/>
            <person name="Held B.W."/>
            <person name="Levasseur A."/>
            <person name="Lombard V."/>
            <person name="Morin E."/>
            <person name="Otillar R."/>
            <person name="Lindquist E.A."/>
            <person name="Sun H."/>
            <person name="LaButti K.M."/>
            <person name="Schmutz J."/>
            <person name="Jabbour D."/>
            <person name="Luo H."/>
            <person name="Baker S.E."/>
            <person name="Pisabarro A.G."/>
            <person name="Walton J.D."/>
            <person name="Blanchette R.A."/>
            <person name="Henrissat B."/>
            <person name="Martin F."/>
            <person name="Cullen D."/>
            <person name="Hibbett D.S."/>
            <person name="Grigoriev I.V."/>
        </authorList>
    </citation>
    <scope>NUCLEOTIDE SEQUENCE [LARGE SCALE GENOMIC DNA]</scope>
    <source>
        <strain evidence="4">MUCL 33604</strain>
    </source>
</reference>
<name>A0A067PXK2_9AGAM</name>
<gene>
    <name evidence="3" type="ORF">JAAARDRAFT_208242</name>
</gene>
<dbReference type="AlphaFoldDB" id="A0A067PXK2"/>
<feature type="region of interest" description="Disordered" evidence="2">
    <location>
        <begin position="103"/>
        <end position="181"/>
    </location>
</feature>
<evidence type="ECO:0000256" key="2">
    <source>
        <dbReference type="SAM" id="MobiDB-lite"/>
    </source>
</evidence>
<protein>
    <submittedName>
        <fullName evidence="3">Uncharacterized protein</fullName>
    </submittedName>
</protein>
<sequence>MPRQPRKREVEWAEKCKDKAYQAVIESIAEDMDNLEEERVAFIVNLAAAEPTLTAKQAGHRFELHIATRPPEEHFDVMLARVRQEMREQELVEARSALRGGTASNIATQDVGHGTEAASGSKRPQVDNSIIQDQPKPPKRLKAAKPSAETNDVEVPVPLDEPGPRRGKKATTKDKAGAVNKSANEENEIVDFDEAYMKQMNDAMRMKGPFPDVKMTTQLHVLGFAAVTQHQGIKVRMQELEARSQEIEFQKQELEVRKEEIEVRKQELDVEQEVRRLKQLVQTQHNDAELAGRQLNFFANDLVVHQDRFILESQATGAIGPAT</sequence>
<evidence type="ECO:0000313" key="4">
    <source>
        <dbReference type="Proteomes" id="UP000027265"/>
    </source>
</evidence>
<accession>A0A067PXK2</accession>
<dbReference type="InParanoid" id="A0A067PXK2"/>
<dbReference type="HOGENOM" id="CLU_860703_0_0_1"/>
<dbReference type="Proteomes" id="UP000027265">
    <property type="component" value="Unassembled WGS sequence"/>
</dbReference>
<proteinExistence type="predicted"/>
<dbReference type="EMBL" id="KL197723">
    <property type="protein sequence ID" value="KDQ55992.1"/>
    <property type="molecule type" value="Genomic_DNA"/>
</dbReference>
<keyword evidence="1" id="KW-0175">Coiled coil</keyword>
<evidence type="ECO:0000256" key="1">
    <source>
        <dbReference type="SAM" id="Coils"/>
    </source>
</evidence>
<keyword evidence="4" id="KW-1185">Reference proteome</keyword>